<feature type="domain" description="HTH arsR-type" evidence="4">
    <location>
        <begin position="22"/>
        <end position="106"/>
    </location>
</feature>
<dbReference type="Gene3D" id="1.10.10.10">
    <property type="entry name" value="Winged helix-like DNA-binding domain superfamily/Winged helix DNA-binding domain"/>
    <property type="match status" value="1"/>
</dbReference>
<keyword evidence="6" id="KW-1185">Reference proteome</keyword>
<evidence type="ECO:0000313" key="6">
    <source>
        <dbReference type="Proteomes" id="UP000247454"/>
    </source>
</evidence>
<dbReference type="EMBL" id="QJTF01000009">
    <property type="protein sequence ID" value="PYE88069.1"/>
    <property type="molecule type" value="Genomic_DNA"/>
</dbReference>
<name>A0A318T2J3_9HYPH</name>
<keyword evidence="2" id="KW-0238">DNA-binding</keyword>
<dbReference type="InterPro" id="IPR016943">
    <property type="entry name" value="UCP030050_HTH"/>
</dbReference>
<proteinExistence type="predicted"/>
<sequence>MGQSVSKMSSNFLVIDPEKDLAAIKGVSSLPRIKLLKELSKRPGINVNELAQASGLPQSSVSAHLQVLEKAGLVRTETQKARKGNQKICFAVYDELVVTLHPAAQALSSDTIEVSMPLGLYTNNAVTGPCGICSTDGIIGLLDVPETFMDPERMKTSLLWFTSGFVEYQFPNNAKLHGDSIEGIEIAMEVSSEVPGTLANWPSDIVLSINGREIGVWTSPGDYGDHRGTYTPAWWKLKGSQYGMLKTWSVGPAGTFVDGLRISDIKADDLDLDDHRSVRLRIEVKAQGRHPGGINIFGRGFGNYDQDIILRLKTRK</sequence>
<dbReference type="SUPFAM" id="SSF46785">
    <property type="entry name" value="Winged helix' DNA-binding domain"/>
    <property type="match status" value="1"/>
</dbReference>
<organism evidence="5 6">
    <name type="scientific">Phyllobacterium leguminum</name>
    <dbReference type="NCBI Taxonomy" id="314237"/>
    <lineage>
        <taxon>Bacteria</taxon>
        <taxon>Pseudomonadati</taxon>
        <taxon>Pseudomonadota</taxon>
        <taxon>Alphaproteobacteria</taxon>
        <taxon>Hyphomicrobiales</taxon>
        <taxon>Phyllobacteriaceae</taxon>
        <taxon>Phyllobacterium</taxon>
    </lineage>
</organism>
<evidence type="ECO:0000256" key="3">
    <source>
        <dbReference type="ARBA" id="ARBA00023163"/>
    </source>
</evidence>
<dbReference type="InterPro" id="IPR036388">
    <property type="entry name" value="WH-like_DNA-bd_sf"/>
</dbReference>
<accession>A0A318T2J3</accession>
<dbReference type="InterPro" id="IPR051011">
    <property type="entry name" value="Metal_resp_trans_reg"/>
</dbReference>
<dbReference type="PIRSF" id="PIRSF030050">
    <property type="entry name" value="UCP030050_HTH"/>
    <property type="match status" value="1"/>
</dbReference>
<evidence type="ECO:0000256" key="2">
    <source>
        <dbReference type="ARBA" id="ARBA00023125"/>
    </source>
</evidence>
<dbReference type="AlphaFoldDB" id="A0A318T2J3"/>
<dbReference type="PANTHER" id="PTHR43132:SF2">
    <property type="entry name" value="ARSENICAL RESISTANCE OPERON REPRESSOR ARSR-RELATED"/>
    <property type="match status" value="1"/>
</dbReference>
<keyword evidence="1" id="KW-0805">Transcription regulation</keyword>
<dbReference type="InterPro" id="IPR001845">
    <property type="entry name" value="HTH_ArsR_DNA-bd_dom"/>
</dbReference>
<evidence type="ECO:0000313" key="5">
    <source>
        <dbReference type="EMBL" id="PYE88069.1"/>
    </source>
</evidence>
<protein>
    <submittedName>
        <fullName evidence="5">Putative transcriptional regulator</fullName>
    </submittedName>
</protein>
<dbReference type="Proteomes" id="UP000247454">
    <property type="component" value="Unassembled WGS sequence"/>
</dbReference>
<dbReference type="InterPro" id="IPR036390">
    <property type="entry name" value="WH_DNA-bd_sf"/>
</dbReference>
<dbReference type="SMART" id="SM00418">
    <property type="entry name" value="HTH_ARSR"/>
    <property type="match status" value="1"/>
</dbReference>
<evidence type="ECO:0000259" key="4">
    <source>
        <dbReference type="SMART" id="SM00418"/>
    </source>
</evidence>
<reference evidence="5 6" key="1">
    <citation type="submission" date="2018-06" db="EMBL/GenBank/DDBJ databases">
        <title>Genomic Encyclopedia of Type Strains, Phase III (KMG-III): the genomes of soil and plant-associated and newly described type strains.</title>
        <authorList>
            <person name="Whitman W."/>
        </authorList>
    </citation>
    <scope>NUCLEOTIDE SEQUENCE [LARGE SCALE GENOMIC DNA]</scope>
    <source>
        <strain evidence="5 6">ORS 1419</strain>
    </source>
</reference>
<dbReference type="Pfam" id="PF13412">
    <property type="entry name" value="HTH_24"/>
    <property type="match status" value="1"/>
</dbReference>
<dbReference type="InterPro" id="IPR011991">
    <property type="entry name" value="ArsR-like_HTH"/>
</dbReference>
<gene>
    <name evidence="5" type="ORF">C7477_109114</name>
</gene>
<comment type="caution">
    <text evidence="5">The sequence shown here is derived from an EMBL/GenBank/DDBJ whole genome shotgun (WGS) entry which is preliminary data.</text>
</comment>
<keyword evidence="3" id="KW-0804">Transcription</keyword>
<dbReference type="GO" id="GO:0003677">
    <property type="term" value="F:DNA binding"/>
    <property type="evidence" value="ECO:0007669"/>
    <property type="project" value="UniProtKB-KW"/>
</dbReference>
<dbReference type="GO" id="GO:0003700">
    <property type="term" value="F:DNA-binding transcription factor activity"/>
    <property type="evidence" value="ECO:0007669"/>
    <property type="project" value="InterPro"/>
</dbReference>
<dbReference type="CDD" id="cd00090">
    <property type="entry name" value="HTH_ARSR"/>
    <property type="match status" value="1"/>
</dbReference>
<dbReference type="PANTHER" id="PTHR43132">
    <property type="entry name" value="ARSENICAL RESISTANCE OPERON REPRESSOR ARSR-RELATED"/>
    <property type="match status" value="1"/>
</dbReference>
<evidence type="ECO:0000256" key="1">
    <source>
        <dbReference type="ARBA" id="ARBA00023015"/>
    </source>
</evidence>